<organism evidence="1 2">
    <name type="scientific">Rhizobium oryzicola</name>
    <dbReference type="NCBI Taxonomy" id="1232668"/>
    <lineage>
        <taxon>Bacteria</taxon>
        <taxon>Pseudomonadati</taxon>
        <taxon>Pseudomonadota</taxon>
        <taxon>Alphaproteobacteria</taxon>
        <taxon>Hyphomicrobiales</taxon>
        <taxon>Rhizobiaceae</taxon>
        <taxon>Rhizobium/Agrobacterium group</taxon>
        <taxon>Rhizobium</taxon>
    </lineage>
</organism>
<dbReference type="EMBL" id="JAUKWQ010000004">
    <property type="protein sequence ID" value="MDO1583185.1"/>
    <property type="molecule type" value="Genomic_DNA"/>
</dbReference>
<protein>
    <submittedName>
        <fullName evidence="1">YscO family type III secretion system apparatus protein</fullName>
    </submittedName>
</protein>
<dbReference type="Pfam" id="PF07321">
    <property type="entry name" value="YscO"/>
    <property type="match status" value="1"/>
</dbReference>
<dbReference type="RefSeq" id="WP_302077379.1">
    <property type="nucleotide sequence ID" value="NZ_JAUKWQ010000004.1"/>
</dbReference>
<keyword evidence="2" id="KW-1185">Reference proteome</keyword>
<dbReference type="Proteomes" id="UP001169006">
    <property type="component" value="Unassembled WGS sequence"/>
</dbReference>
<proteinExistence type="predicted"/>
<evidence type="ECO:0000313" key="1">
    <source>
        <dbReference type="EMBL" id="MDO1583185.1"/>
    </source>
</evidence>
<evidence type="ECO:0000313" key="2">
    <source>
        <dbReference type="Proteomes" id="UP001169006"/>
    </source>
</evidence>
<dbReference type="InterPro" id="IPR009929">
    <property type="entry name" value="T3SS_YscO"/>
</dbReference>
<reference evidence="1" key="2">
    <citation type="submission" date="2023-07" db="EMBL/GenBank/DDBJ databases">
        <authorList>
            <person name="Sun H."/>
        </authorList>
    </citation>
    <scope>NUCLEOTIDE SEQUENCE</scope>
    <source>
        <strain evidence="1">05753</strain>
    </source>
</reference>
<accession>A0ABT8SXJ5</accession>
<reference evidence="1" key="1">
    <citation type="journal article" date="2015" name="Int. J. Syst. Evol. Microbiol.">
        <title>Rhizobium oryzicola sp. nov., potential plant-growth-promoting endophytic bacteria isolated from rice roots.</title>
        <authorList>
            <person name="Zhang X.X."/>
            <person name="Gao J.S."/>
            <person name="Cao Y.H."/>
            <person name="Sheirdil R.A."/>
            <person name="Wang X.C."/>
            <person name="Zhang L."/>
        </authorList>
    </citation>
    <scope>NUCLEOTIDE SEQUENCE</scope>
    <source>
        <strain evidence="1">05753</strain>
    </source>
</reference>
<comment type="caution">
    <text evidence="1">The sequence shown here is derived from an EMBL/GenBank/DDBJ whole genome shotgun (WGS) entry which is preliminary data.</text>
</comment>
<dbReference type="InterPro" id="IPR053716">
    <property type="entry name" value="Flag_assembly_chemotaxis_eff"/>
</dbReference>
<gene>
    <name evidence="1" type="ORF">Q2T52_13925</name>
</gene>
<sequence>MIGQMKILLHVKTLKQEQAFRHLQSCRRALYEAEHAHHAAVKAVEESQRTLPARENAIFETIFGRTVALGEIDEIKARVATLHAKHQILVDERERTAHVEARVRRERDEAADAFRKATKVTDKYDVITQDLVTAQAEALTAREEGETEDMFSRSRRKIA</sequence>
<dbReference type="Gene3D" id="1.10.287.1700">
    <property type="match status" value="1"/>
</dbReference>
<name>A0ABT8SXJ5_9HYPH</name>